<proteinExistence type="predicted"/>
<gene>
    <name evidence="2" type="ORF">BK138_35325</name>
</gene>
<dbReference type="Proteomes" id="UP000187172">
    <property type="component" value="Unassembled WGS sequence"/>
</dbReference>
<accession>A0A1R1DVF9</accession>
<reference evidence="2 3" key="1">
    <citation type="submission" date="2016-11" db="EMBL/GenBank/DDBJ databases">
        <title>Paenibacillus species isolates.</title>
        <authorList>
            <person name="Beno S.M."/>
        </authorList>
    </citation>
    <scope>NUCLEOTIDE SEQUENCE [LARGE SCALE GENOMIC DNA]</scope>
    <source>
        <strain evidence="2 3">FSL R5-0378</strain>
    </source>
</reference>
<keyword evidence="3" id="KW-1185">Reference proteome</keyword>
<feature type="chain" id="PRO_5039537743" description="DUF3887 domain-containing protein" evidence="1">
    <location>
        <begin position="19"/>
        <end position="117"/>
    </location>
</feature>
<dbReference type="EMBL" id="MRTP01000030">
    <property type="protein sequence ID" value="OMF43567.1"/>
    <property type="molecule type" value="Genomic_DNA"/>
</dbReference>
<protein>
    <recommendedName>
        <fullName evidence="4">DUF3887 domain-containing protein</fullName>
    </recommendedName>
</protein>
<evidence type="ECO:0000313" key="3">
    <source>
        <dbReference type="Proteomes" id="UP000187172"/>
    </source>
</evidence>
<dbReference type="AlphaFoldDB" id="A0A1R1DVF9"/>
<dbReference type="PROSITE" id="PS51257">
    <property type="entry name" value="PROKAR_LIPOPROTEIN"/>
    <property type="match status" value="1"/>
</dbReference>
<evidence type="ECO:0000313" key="2">
    <source>
        <dbReference type="EMBL" id="OMF43567.1"/>
    </source>
</evidence>
<organism evidence="2 3">
    <name type="scientific">Paenibacillus rhizosphaerae</name>
    <dbReference type="NCBI Taxonomy" id="297318"/>
    <lineage>
        <taxon>Bacteria</taxon>
        <taxon>Bacillati</taxon>
        <taxon>Bacillota</taxon>
        <taxon>Bacilli</taxon>
        <taxon>Bacillales</taxon>
        <taxon>Paenibacillaceae</taxon>
        <taxon>Paenibacillus</taxon>
    </lineage>
</organism>
<feature type="signal peptide" evidence="1">
    <location>
        <begin position="1"/>
        <end position="18"/>
    </location>
</feature>
<name>A0A1R1DVF9_9BACL</name>
<evidence type="ECO:0008006" key="4">
    <source>
        <dbReference type="Google" id="ProtNLM"/>
    </source>
</evidence>
<comment type="caution">
    <text evidence="2">The sequence shown here is derived from an EMBL/GenBank/DDBJ whole genome shotgun (WGS) entry which is preliminary data.</text>
</comment>
<evidence type="ECO:0000256" key="1">
    <source>
        <dbReference type="SAM" id="SignalP"/>
    </source>
</evidence>
<keyword evidence="1" id="KW-0732">Signal</keyword>
<sequence length="117" mass="13469">MLTKLLMLLFTVSVFVLSACQEQLVLTDEEQAKYREIAWNAVDTEQRKHVVKNWTEADVSTFKYKDQWIAPQKDRSRLKNQELVMVSFSTDQDGLLGPIVVVINPGDNSIAGYFPRY</sequence>
<dbReference type="RefSeq" id="WP_076177076.1">
    <property type="nucleotide sequence ID" value="NZ_MRTP01000030.1"/>
</dbReference>